<dbReference type="Proteomes" id="UP000240429">
    <property type="component" value="Unassembled WGS sequence"/>
</dbReference>
<protein>
    <submittedName>
        <fullName evidence="1">Uncharacterized protein</fullName>
    </submittedName>
</protein>
<proteinExistence type="predicted"/>
<evidence type="ECO:0000313" key="2">
    <source>
        <dbReference type="Proteomes" id="UP000240429"/>
    </source>
</evidence>
<organism evidence="1 2">
    <name type="scientific">Streptomyces dioscori</name>
    <dbReference type="NCBI Taxonomy" id="2109333"/>
    <lineage>
        <taxon>Bacteria</taxon>
        <taxon>Bacillati</taxon>
        <taxon>Actinomycetota</taxon>
        <taxon>Actinomycetes</taxon>
        <taxon>Kitasatosporales</taxon>
        <taxon>Streptomycetaceae</taxon>
        <taxon>Streptomyces</taxon>
        <taxon>Streptomyces aurantiacus group</taxon>
    </lineage>
</organism>
<dbReference type="OrthoDB" id="3698524at2"/>
<gene>
    <name evidence="1" type="ORF">C6Y14_15825</name>
</gene>
<reference evidence="1 2" key="1">
    <citation type="submission" date="2018-03" db="EMBL/GenBank/DDBJ databases">
        <title>Streptomyces dioscori sp. nov., a novel endophytic actinobacterium isolated from bulbil of Dioscorea bulbifera L.</title>
        <authorList>
            <person name="Zhikuan W."/>
        </authorList>
    </citation>
    <scope>NUCLEOTIDE SEQUENCE [LARGE SCALE GENOMIC DNA]</scope>
    <source>
        <strain evidence="1 2">A217</strain>
    </source>
</reference>
<evidence type="ECO:0000313" key="1">
    <source>
        <dbReference type="EMBL" id="PSM42657.1"/>
    </source>
</evidence>
<accession>A0A2P8Q8S8</accession>
<keyword evidence="2" id="KW-1185">Reference proteome</keyword>
<sequence length="202" mass="21171">MDTQTWDALVASMKNAYTADLAQGRAPRPVIMPLVRGELVGLVWLRPAKTGEDAMTAIVELSNVAAAAGADEVVLAWDTQNVATECGLPVIGPAPCLNLVHATKDGHVLHQFPCTHQPVKATPEGPTMPEGSGTVEGPGTVEPLWLPAPAPQPGGELAPPLQAALTYSFTPLDLDHPSPFGVTVLLMEDDGYAVHLTDSFAL</sequence>
<dbReference type="RefSeq" id="WP_107017296.1">
    <property type="nucleotide sequence ID" value="NZ_KZ679042.1"/>
</dbReference>
<dbReference type="AlphaFoldDB" id="A0A2P8Q8S8"/>
<dbReference type="EMBL" id="PYBJ01000008">
    <property type="protein sequence ID" value="PSM42657.1"/>
    <property type="molecule type" value="Genomic_DNA"/>
</dbReference>
<comment type="caution">
    <text evidence="1">The sequence shown here is derived from an EMBL/GenBank/DDBJ whole genome shotgun (WGS) entry which is preliminary data.</text>
</comment>
<name>A0A2P8Q8S8_9ACTN</name>